<evidence type="ECO:0000256" key="1">
    <source>
        <dbReference type="ARBA" id="ARBA00022679"/>
    </source>
</evidence>
<dbReference type="InterPro" id="IPR019734">
    <property type="entry name" value="TPR_rpt"/>
</dbReference>
<keyword evidence="2" id="KW-0802">TPR repeat</keyword>
<feature type="repeat" description="TPR" evidence="2">
    <location>
        <begin position="212"/>
        <end position="245"/>
    </location>
</feature>
<dbReference type="STRING" id="1220535.IMCC14465_09880"/>
<dbReference type="InterPro" id="IPR026634">
    <property type="entry name" value="TPST-like"/>
</dbReference>
<dbReference type="Gene3D" id="3.40.50.300">
    <property type="entry name" value="P-loop containing nucleotide triphosphate hydrolases"/>
    <property type="match status" value="1"/>
</dbReference>
<proteinExistence type="predicted"/>
<dbReference type="GO" id="GO:0008476">
    <property type="term" value="F:protein-tyrosine sulfotransferase activity"/>
    <property type="evidence" value="ECO:0007669"/>
    <property type="project" value="InterPro"/>
</dbReference>
<dbReference type="AlphaFoldDB" id="J9DW10"/>
<feature type="repeat" description="TPR" evidence="2">
    <location>
        <begin position="285"/>
        <end position="318"/>
    </location>
</feature>
<dbReference type="EMBL" id="ALYF01000003">
    <property type="protein sequence ID" value="EJW21192.1"/>
    <property type="molecule type" value="Genomic_DNA"/>
</dbReference>
<dbReference type="Pfam" id="PF14559">
    <property type="entry name" value="TPR_19"/>
    <property type="match status" value="1"/>
</dbReference>
<dbReference type="OrthoDB" id="9800698at2"/>
<dbReference type="InterPro" id="IPR027417">
    <property type="entry name" value="P-loop_NTPase"/>
</dbReference>
<dbReference type="Pfam" id="PF13469">
    <property type="entry name" value="Sulfotransfer_3"/>
    <property type="match status" value="1"/>
</dbReference>
<gene>
    <name evidence="4" type="ORF">IMCC14465_09880</name>
</gene>
<accession>J9DW10</accession>
<feature type="compositionally biased region" description="Polar residues" evidence="3">
    <location>
        <begin position="53"/>
        <end position="70"/>
    </location>
</feature>
<dbReference type="SMART" id="SM00028">
    <property type="entry name" value="TPR"/>
    <property type="match status" value="4"/>
</dbReference>
<dbReference type="InterPro" id="IPR011990">
    <property type="entry name" value="TPR-like_helical_dom_sf"/>
</dbReference>
<dbReference type="PANTHER" id="PTHR12788:SF10">
    <property type="entry name" value="PROTEIN-TYROSINE SULFOTRANSFERASE"/>
    <property type="match status" value="1"/>
</dbReference>
<keyword evidence="1" id="KW-0808">Transferase</keyword>
<dbReference type="Gene3D" id="1.25.40.10">
    <property type="entry name" value="Tetratricopeptide repeat domain"/>
    <property type="match status" value="1"/>
</dbReference>
<dbReference type="Proteomes" id="UP000004836">
    <property type="component" value="Unassembled WGS sequence"/>
</dbReference>
<evidence type="ECO:0000313" key="4">
    <source>
        <dbReference type="EMBL" id="EJW21192.1"/>
    </source>
</evidence>
<dbReference type="PATRIC" id="fig|1220535.3.peg.982"/>
<name>J9DW10_9PROT</name>
<dbReference type="SUPFAM" id="SSF52540">
    <property type="entry name" value="P-loop containing nucleoside triphosphate hydrolases"/>
    <property type="match status" value="1"/>
</dbReference>
<sequence length="674" mass="75655">MSQISVDRLLTSAKKLAQNGDINAARVLYTQIIESYPQNLRARKALEALNGAPSLSPSKAPTKTPSNTAPSGAAISDDERQKLTGMLQNGQIAEAIAYAENLLKIYPDHPMLVEMIARTCLMQNAHQKGKPYLEKLVKMNPGDETHVTNLLGCLSQLNDFLGMINTGKAHLAHNPKHMPSLYALVNGYTGVELYHLAADALEQAYALEPDNPEIHAALGTTFLEAKKYNKAATFFKQRLKQLPKDSHQEAREIKLSLIDALHGADKNDEALKLCDTLIEDKQAEIDAYVKQGHIHMVAGMKQEAAKSFRKALSKDKNSSGALTAMIKLQKVTDPDKVNLEWLEKSFNKAFKENADKPDIRDVNIGFAVGKTYDDLGRTTKAFNILSKANQLHETLHPYDTAYVDKLCFNLKHIFSPIDFKQLDPSLARPKAKRSNKKMIFIIGMPRSGTSLVEQILASHSKIFGGGELDAMGEATGELLYHFSRQPHVKLIDRAFGSIGQTYLDNISEIKCAERILTDKMPHNFLRLGFIHAAFPDAKIINISRDSMAVCWSSFKHQFKSRGMDYSYSLENLAHHYKAYLDLMEFWRGKFGDAIYELDYEKLTTNQKPQTQALLDFCQVDFEPACIDFHKTERNVKTASQVQVRQKMYKNSSKEWEAYVSRLKPLRDGLGIEAS</sequence>
<feature type="region of interest" description="Disordered" evidence="3">
    <location>
        <begin position="51"/>
        <end position="77"/>
    </location>
</feature>
<dbReference type="SUPFAM" id="SSF48452">
    <property type="entry name" value="TPR-like"/>
    <property type="match status" value="1"/>
</dbReference>
<organism evidence="4 5">
    <name type="scientific">alpha proteobacterium IMCC14465</name>
    <dbReference type="NCBI Taxonomy" id="1220535"/>
    <lineage>
        <taxon>Bacteria</taxon>
        <taxon>Pseudomonadati</taxon>
        <taxon>Pseudomonadota</taxon>
        <taxon>Alphaproteobacteria</taxon>
        <taxon>PS1 clade</taxon>
    </lineage>
</organism>
<reference evidence="4 5" key="1">
    <citation type="journal article" date="2012" name="J. Bacteriol.">
        <title>Genome Sequence of Strain IMCC14465, Isolated from the East Sea, Belonging to the PS1 Clade of Alphaproteobacteria.</title>
        <authorList>
            <person name="Yang S.J."/>
            <person name="Kang I."/>
            <person name="Cho J.C."/>
        </authorList>
    </citation>
    <scope>NUCLEOTIDE SEQUENCE [LARGE SCALE GENOMIC DNA]</scope>
    <source>
        <strain evidence="4 5">IMCC14465</strain>
    </source>
</reference>
<comment type="caution">
    <text evidence="4">The sequence shown here is derived from an EMBL/GenBank/DDBJ whole genome shotgun (WGS) entry which is preliminary data.</text>
</comment>
<evidence type="ECO:0000313" key="5">
    <source>
        <dbReference type="Proteomes" id="UP000004836"/>
    </source>
</evidence>
<dbReference type="PROSITE" id="PS50005">
    <property type="entry name" value="TPR"/>
    <property type="match status" value="2"/>
</dbReference>
<protein>
    <submittedName>
        <fullName evidence="4">Uncharacterized protein</fullName>
    </submittedName>
</protein>
<evidence type="ECO:0000256" key="2">
    <source>
        <dbReference type="PROSITE-ProRule" id="PRU00339"/>
    </source>
</evidence>
<dbReference type="PANTHER" id="PTHR12788">
    <property type="entry name" value="PROTEIN-TYROSINE SULFOTRANSFERASE 2"/>
    <property type="match status" value="1"/>
</dbReference>
<keyword evidence="5" id="KW-1185">Reference proteome</keyword>
<evidence type="ECO:0000256" key="3">
    <source>
        <dbReference type="SAM" id="MobiDB-lite"/>
    </source>
</evidence>
<dbReference type="eggNOG" id="COG0457">
    <property type="taxonomic scope" value="Bacteria"/>
</dbReference>